<dbReference type="Pfam" id="PF00132">
    <property type="entry name" value="Hexapep"/>
    <property type="match status" value="1"/>
</dbReference>
<dbReference type="Proteomes" id="UP001156694">
    <property type="component" value="Unassembled WGS sequence"/>
</dbReference>
<comment type="caution">
    <text evidence="1">The sequence shown here is derived from an EMBL/GenBank/DDBJ whole genome shotgun (WGS) entry which is preliminary data.</text>
</comment>
<proteinExistence type="predicted"/>
<dbReference type="InterPro" id="IPR050484">
    <property type="entry name" value="Transf_Hexapept/Carb_Anhydrase"/>
</dbReference>
<reference evidence="2" key="1">
    <citation type="journal article" date="2019" name="Int. J. Syst. Evol. Microbiol.">
        <title>The Global Catalogue of Microorganisms (GCM) 10K type strain sequencing project: providing services to taxonomists for standard genome sequencing and annotation.</title>
        <authorList>
            <consortium name="The Broad Institute Genomics Platform"/>
            <consortium name="The Broad Institute Genome Sequencing Center for Infectious Disease"/>
            <person name="Wu L."/>
            <person name="Ma J."/>
        </authorList>
    </citation>
    <scope>NUCLEOTIDE SEQUENCE [LARGE SCALE GENOMIC DNA]</scope>
    <source>
        <strain evidence="2">NBRC 110140</strain>
    </source>
</reference>
<gene>
    <name evidence="1" type="ORF">GCM10007939_23260</name>
</gene>
<dbReference type="PANTHER" id="PTHR13061">
    <property type="entry name" value="DYNACTIN SUBUNIT P25"/>
    <property type="match status" value="1"/>
</dbReference>
<dbReference type="InterPro" id="IPR011004">
    <property type="entry name" value="Trimer_LpxA-like_sf"/>
</dbReference>
<dbReference type="EMBL" id="BSNN01000008">
    <property type="protein sequence ID" value="GLQ36042.1"/>
    <property type="molecule type" value="Genomic_DNA"/>
</dbReference>
<dbReference type="InterPro" id="IPR047324">
    <property type="entry name" value="LbH_gamma_CA-like"/>
</dbReference>
<dbReference type="SUPFAM" id="SSF51161">
    <property type="entry name" value="Trimeric LpxA-like enzymes"/>
    <property type="match status" value="1"/>
</dbReference>
<evidence type="ECO:0000313" key="1">
    <source>
        <dbReference type="EMBL" id="GLQ36042.1"/>
    </source>
</evidence>
<dbReference type="PANTHER" id="PTHR13061:SF29">
    <property type="entry name" value="GAMMA CARBONIC ANHYDRASE-LIKE 1, MITOCHONDRIAL-RELATED"/>
    <property type="match status" value="1"/>
</dbReference>
<protein>
    <submittedName>
        <fullName evidence="1">Gamma carbonic anhydrase family protein</fullName>
    </submittedName>
</protein>
<evidence type="ECO:0000313" key="2">
    <source>
        <dbReference type="Proteomes" id="UP001156694"/>
    </source>
</evidence>
<dbReference type="InterPro" id="IPR001451">
    <property type="entry name" value="Hexapep"/>
</dbReference>
<dbReference type="RefSeq" id="WP_284379411.1">
    <property type="nucleotide sequence ID" value="NZ_BSNN01000008.1"/>
</dbReference>
<organism evidence="1 2">
    <name type="scientific">Amylibacter marinus</name>
    <dbReference type="NCBI Taxonomy" id="1475483"/>
    <lineage>
        <taxon>Bacteria</taxon>
        <taxon>Pseudomonadati</taxon>
        <taxon>Pseudomonadota</taxon>
        <taxon>Alphaproteobacteria</taxon>
        <taxon>Rhodobacterales</taxon>
        <taxon>Paracoccaceae</taxon>
        <taxon>Amylibacter</taxon>
    </lineage>
</organism>
<dbReference type="Gene3D" id="2.160.10.10">
    <property type="entry name" value="Hexapeptide repeat proteins"/>
    <property type="match status" value="1"/>
</dbReference>
<accession>A0ABQ5VX87</accession>
<name>A0ABQ5VX87_9RHOB</name>
<keyword evidence="2" id="KW-1185">Reference proteome</keyword>
<sequence length="177" mass="18417">MTLYALDGLAPTLPENQDYWIAPSATVLGNVQLEQGVSIWFGSVLRGDNEPITLGAGSNVQENCTFHTDPGFPLRLGRNCTVGHGAIVHGAQVGDNSLIGMGAVVLNGAKIGKNCLIGAGAMITEGKEIPDGSLVLGSPGKVARALSESEIAGLTQSALIYQANYRRFKKGLTPLGE</sequence>
<dbReference type="CDD" id="cd04645">
    <property type="entry name" value="LbH_gamma_CA_like"/>
    <property type="match status" value="1"/>
</dbReference>